<reference evidence="1" key="1">
    <citation type="submission" date="2017-05" db="UniProtKB">
        <authorList>
            <consortium name="EnsemblMetazoa"/>
        </authorList>
    </citation>
    <scope>IDENTIFICATION</scope>
</reference>
<organism evidence="1">
    <name type="scientific">Amphimedon queenslandica</name>
    <name type="common">Sponge</name>
    <dbReference type="NCBI Taxonomy" id="400682"/>
    <lineage>
        <taxon>Eukaryota</taxon>
        <taxon>Metazoa</taxon>
        <taxon>Porifera</taxon>
        <taxon>Demospongiae</taxon>
        <taxon>Heteroscleromorpha</taxon>
        <taxon>Haplosclerida</taxon>
        <taxon>Niphatidae</taxon>
        <taxon>Amphimedon</taxon>
    </lineage>
</organism>
<dbReference type="AlphaFoldDB" id="A0A1X7U2L9"/>
<name>A0A1X7U2L9_AMPQE</name>
<protein>
    <submittedName>
        <fullName evidence="1">Uncharacterized protein</fullName>
    </submittedName>
</protein>
<evidence type="ECO:0000313" key="1">
    <source>
        <dbReference type="EnsemblMetazoa" id="Aqu2.1.21666_001"/>
    </source>
</evidence>
<proteinExistence type="predicted"/>
<sequence length="333" mass="37376">MNIFADQFSDRQDTRVFNNGVMQVSVFISVNYNGEASEDEIITYVQNNAVIYSLTFGENVKWPNSTTDNCFHHDIDHAANKSTSVPPKAISDIRVPLYFTVPGGSAKGEHRWIANLDGKQTSEKTPLIITVESFSVSGDDFEIVDKTKFDCLVLHVLKYKNDVFSSANKLLNCTEFKGIKFSGTSANTWVTMSSANGRKLGVFVEYRETSNIQIAIPDYTYQQNQVVKKYVDVCSSMIMPTGTCLDDTLVLNPAHVDNAWNEGVVLIQVGNGDIGIWCENWESGFQTFRRYSFECQDLVFQDTFGGRVEIRFNWNAGDRYGVSVVSKAKVVYP</sequence>
<dbReference type="EnsemblMetazoa" id="Aqu2.1.21666_001">
    <property type="protein sequence ID" value="Aqu2.1.21666_001"/>
    <property type="gene ID" value="Aqu2.1.21666"/>
</dbReference>
<accession>A0A1X7U2L9</accession>
<dbReference type="InParanoid" id="A0A1X7U2L9"/>